<gene>
    <name evidence="2" type="ORF">FD01_GL001486</name>
</gene>
<evidence type="ECO:0000313" key="2">
    <source>
        <dbReference type="EMBL" id="KRL43917.1"/>
    </source>
</evidence>
<accession>A0A0R1QGI9</accession>
<name>A0A0R1QGI9_9LACO</name>
<dbReference type="Proteomes" id="UP000051790">
    <property type="component" value="Unassembled WGS sequence"/>
</dbReference>
<dbReference type="GO" id="GO:0016787">
    <property type="term" value="F:hydrolase activity"/>
    <property type="evidence" value="ECO:0007669"/>
    <property type="project" value="UniProtKB-KW"/>
</dbReference>
<dbReference type="AlphaFoldDB" id="A0A0R1QGI9"/>
<dbReference type="InterPro" id="IPR011335">
    <property type="entry name" value="Restrct_endonuc-II-like"/>
</dbReference>
<protein>
    <recommendedName>
        <fullName evidence="4">NERD domain-containing protein</fullName>
    </recommendedName>
</protein>
<evidence type="ECO:0008006" key="4">
    <source>
        <dbReference type="Google" id="ProtNLM"/>
    </source>
</evidence>
<organism evidence="2 3">
    <name type="scientific">Lacticaseibacillus manihotivorans DSM 13343 = JCM 12514</name>
    <dbReference type="NCBI Taxonomy" id="1423769"/>
    <lineage>
        <taxon>Bacteria</taxon>
        <taxon>Bacillati</taxon>
        <taxon>Bacillota</taxon>
        <taxon>Bacilli</taxon>
        <taxon>Lactobacillales</taxon>
        <taxon>Lactobacillaceae</taxon>
        <taxon>Lacticaseibacillus</taxon>
    </lineage>
</organism>
<dbReference type="SUPFAM" id="SSF52980">
    <property type="entry name" value="Restriction endonuclease-like"/>
    <property type="match status" value="1"/>
</dbReference>
<keyword evidence="3" id="KW-1185">Reference proteome</keyword>
<proteinExistence type="predicted"/>
<comment type="caution">
    <text evidence="2">The sequence shown here is derived from an EMBL/GenBank/DDBJ whole genome shotgun (WGS) entry which is preliminary data.</text>
</comment>
<sequence>MQEAPMEKERTLFLVLREWLRGKGFSVYGEVSHLGCLGAYARADLIAIKDNQIYAFETKNNLSLKVVEQAANWIGLVNQSFVAIPKPKQQIPEATARFLRKNGIGLITIDTMKPKNSLVEIAYRDGICNFAYEGSWMTSRRFPKRAVSEWTVDSLVEIAKDRYEYQNYPGSGSVEIDSVWNWATLSDSFDRVMKPNDGINIMIKPISYLIEDEAIADWKAHLDEKMMQTVGGSTAAEADYVTEYKRSVDRVLSYIREHPGCSIREIADYFEKNKQLPNWTSLQSNIYQALSQNQRSLEIKKDPKSGANLYYSISK</sequence>
<dbReference type="PATRIC" id="fig|1423769.4.peg.1595"/>
<dbReference type="EMBL" id="AZEU01000177">
    <property type="protein sequence ID" value="KRL43917.1"/>
    <property type="molecule type" value="Genomic_DNA"/>
</dbReference>
<reference evidence="2 3" key="1">
    <citation type="journal article" date="2015" name="Genome Announc.">
        <title>Expanding the biotechnology potential of lactobacilli through comparative genomics of 213 strains and associated genera.</title>
        <authorList>
            <person name="Sun Z."/>
            <person name="Harris H.M."/>
            <person name="McCann A."/>
            <person name="Guo C."/>
            <person name="Argimon S."/>
            <person name="Zhang W."/>
            <person name="Yang X."/>
            <person name="Jeffery I.B."/>
            <person name="Cooney J.C."/>
            <person name="Kagawa T.F."/>
            <person name="Liu W."/>
            <person name="Song Y."/>
            <person name="Salvetti E."/>
            <person name="Wrobel A."/>
            <person name="Rasinkangas P."/>
            <person name="Parkhill J."/>
            <person name="Rea M.C."/>
            <person name="O'Sullivan O."/>
            <person name="Ritari J."/>
            <person name="Douillard F.P."/>
            <person name="Paul Ross R."/>
            <person name="Yang R."/>
            <person name="Briner A.E."/>
            <person name="Felis G.E."/>
            <person name="de Vos W.M."/>
            <person name="Barrangou R."/>
            <person name="Klaenhammer T.R."/>
            <person name="Caufield P.W."/>
            <person name="Cui Y."/>
            <person name="Zhang H."/>
            <person name="O'Toole P.W."/>
        </authorList>
    </citation>
    <scope>NUCLEOTIDE SEQUENCE [LARGE SCALE GENOMIC DNA]</scope>
    <source>
        <strain evidence="2 3">DSM 13343</strain>
    </source>
</reference>
<keyword evidence="1" id="KW-0378">Hydrolase</keyword>
<evidence type="ECO:0000256" key="1">
    <source>
        <dbReference type="ARBA" id="ARBA00022801"/>
    </source>
</evidence>
<evidence type="ECO:0000313" key="3">
    <source>
        <dbReference type="Proteomes" id="UP000051790"/>
    </source>
</evidence>